<dbReference type="InterPro" id="IPR032687">
    <property type="entry name" value="AraC-type_N"/>
</dbReference>
<dbReference type="InterPro" id="IPR018060">
    <property type="entry name" value="HTH_AraC"/>
</dbReference>
<proteinExistence type="predicted"/>
<sequence length="360" mass="38303">MADTPGIGAGRATHAPAVDVREGVPGGLDAGIGSRVDGTVSVHLVRLLLQTARRLGVAEEQLARVPGTDAVVLRGELNRLPMSSLLRLWELIARPGAGVAVAEAAPLGALNTWDYLVTTGATLVDSLRAAQPYHRLVTAAAEGFDLSGEADLTVGYRTSASDPVVASTVNEYVLAYYLRRAREATGRPLVPTKVTFGHPAPPDHRLLTDVFGTRAIEFGAAADSITFHADDANAPLPRADPMLADLMRSHADLVLASSRTVADPLDAFRIALTSALDTADPTLARVAKALAMSERSLQRHLADHGTSWRAELDSLRYERAKLLLSQGLPKSAVARRLAFTDDRALRKAVHRWTAASEATA</sequence>
<dbReference type="PANTHER" id="PTHR47894:SF1">
    <property type="entry name" value="HTH-TYPE TRANSCRIPTIONAL REGULATOR VQSM"/>
    <property type="match status" value="1"/>
</dbReference>
<accession>A0ABQ6YTU5</accession>
<evidence type="ECO:0000256" key="1">
    <source>
        <dbReference type="ARBA" id="ARBA00023125"/>
    </source>
</evidence>
<comment type="caution">
    <text evidence="3">The sequence shown here is derived from an EMBL/GenBank/DDBJ whole genome shotgun (WGS) entry which is preliminary data.</text>
</comment>
<dbReference type="Proteomes" id="UP000798951">
    <property type="component" value="Unassembled WGS sequence"/>
</dbReference>
<dbReference type="PANTHER" id="PTHR47894">
    <property type="entry name" value="HTH-TYPE TRANSCRIPTIONAL REGULATOR GADX"/>
    <property type="match status" value="1"/>
</dbReference>
<dbReference type="Pfam" id="PF12833">
    <property type="entry name" value="HTH_18"/>
    <property type="match status" value="1"/>
</dbReference>
<gene>
    <name evidence="3" type="ORF">FNL39_101483</name>
</gene>
<dbReference type="SMART" id="SM00342">
    <property type="entry name" value="HTH_ARAC"/>
    <property type="match status" value="1"/>
</dbReference>
<dbReference type="PROSITE" id="PS01124">
    <property type="entry name" value="HTH_ARAC_FAMILY_2"/>
    <property type="match status" value="1"/>
</dbReference>
<feature type="domain" description="HTH araC/xylS-type" evidence="2">
    <location>
        <begin position="266"/>
        <end position="360"/>
    </location>
</feature>
<dbReference type="Gene3D" id="1.10.10.60">
    <property type="entry name" value="Homeodomain-like"/>
    <property type="match status" value="1"/>
</dbReference>
<dbReference type="EMBL" id="VMSD01000001">
    <property type="protein sequence ID" value="KAF0849048.1"/>
    <property type="molecule type" value="Genomic_DNA"/>
</dbReference>
<evidence type="ECO:0000259" key="2">
    <source>
        <dbReference type="PROSITE" id="PS01124"/>
    </source>
</evidence>
<reference evidence="3 4" key="1">
    <citation type="submission" date="2019-07" db="EMBL/GenBank/DDBJ databases">
        <title>Genomic Encyclopedia of Type Strains, Phase IV (KMG-IV): sequencing the most valuable type-strain genomes for metagenomic binning, comparative biology and taxonomic classification.</title>
        <authorList>
            <person name="Goeker M."/>
        </authorList>
    </citation>
    <scope>NUCLEOTIDE SEQUENCE [LARGE SCALE GENOMIC DNA]</scope>
    <source>
        <strain evidence="3 4">DSM 44831</strain>
    </source>
</reference>
<name>A0ABQ6YTU5_9NOCA</name>
<dbReference type="Pfam" id="PF12625">
    <property type="entry name" value="Arabinose_bd"/>
    <property type="match status" value="1"/>
</dbReference>
<keyword evidence="1" id="KW-0238">DNA-binding</keyword>
<evidence type="ECO:0000313" key="3">
    <source>
        <dbReference type="EMBL" id="KAF0849048.1"/>
    </source>
</evidence>
<evidence type="ECO:0000313" key="4">
    <source>
        <dbReference type="Proteomes" id="UP000798951"/>
    </source>
</evidence>
<keyword evidence="4" id="KW-1185">Reference proteome</keyword>
<organism evidence="3 4">
    <name type="scientific">Nocardia caishijiensis</name>
    <dbReference type="NCBI Taxonomy" id="184756"/>
    <lineage>
        <taxon>Bacteria</taxon>
        <taxon>Bacillati</taxon>
        <taxon>Actinomycetota</taxon>
        <taxon>Actinomycetes</taxon>
        <taxon>Mycobacteriales</taxon>
        <taxon>Nocardiaceae</taxon>
        <taxon>Nocardia</taxon>
    </lineage>
</organism>
<protein>
    <submittedName>
        <fullName evidence="3">Helix-turn-helix protein</fullName>
    </submittedName>
</protein>